<dbReference type="eggNOG" id="COG2259">
    <property type="taxonomic scope" value="Bacteria"/>
</dbReference>
<keyword evidence="7" id="KW-1185">Reference proteome</keyword>
<dbReference type="InterPro" id="IPR032808">
    <property type="entry name" value="DoxX"/>
</dbReference>
<feature type="transmembrane region" description="Helical" evidence="5">
    <location>
        <begin position="114"/>
        <end position="134"/>
    </location>
</feature>
<dbReference type="RefSeq" id="WP_018063232.1">
    <property type="nucleotide sequence ID" value="NZ_AQWH01000002.1"/>
</dbReference>
<sequence length="139" mass="14961">MRPHTPRVVSVIVGHPAVWFLARLALRGAYLLGGLTKLTDWQGALAEQAHFGVALPALSAALTIAVELIGPLLILSGQLVWLGSGMLGVFTLLAAIVANNFWAMPEGQDRFMAMNAFFEHIGLIGGFVLVAMLADRRER</sequence>
<feature type="transmembrane region" description="Helical" evidence="5">
    <location>
        <begin position="12"/>
        <end position="33"/>
    </location>
</feature>
<dbReference type="Proteomes" id="UP000191135">
    <property type="component" value="Chromosome"/>
</dbReference>
<evidence type="ECO:0000313" key="6">
    <source>
        <dbReference type="EMBL" id="AQZ52241.1"/>
    </source>
</evidence>
<evidence type="ECO:0000256" key="5">
    <source>
        <dbReference type="SAM" id="Phobius"/>
    </source>
</evidence>
<dbReference type="AlphaFoldDB" id="A0A1U9Z3H3"/>
<keyword evidence="3 5" id="KW-1133">Transmembrane helix</keyword>
<name>A0A1U9Z3H3_9HYPH</name>
<dbReference type="OrthoDB" id="7064507at2"/>
<feature type="transmembrane region" description="Helical" evidence="5">
    <location>
        <begin position="53"/>
        <end position="74"/>
    </location>
</feature>
<comment type="subcellular location">
    <subcellularLocation>
        <location evidence="1">Membrane</location>
        <topology evidence="1">Multi-pass membrane protein</topology>
    </subcellularLocation>
</comment>
<evidence type="ECO:0000256" key="3">
    <source>
        <dbReference type="ARBA" id="ARBA00022989"/>
    </source>
</evidence>
<proteinExistence type="predicted"/>
<dbReference type="Pfam" id="PF07681">
    <property type="entry name" value="DoxX"/>
    <property type="match status" value="1"/>
</dbReference>
<evidence type="ECO:0000256" key="4">
    <source>
        <dbReference type="ARBA" id="ARBA00023136"/>
    </source>
</evidence>
<evidence type="ECO:0000256" key="2">
    <source>
        <dbReference type="ARBA" id="ARBA00022692"/>
    </source>
</evidence>
<keyword evidence="2 5" id="KW-0812">Transmembrane</keyword>
<dbReference type="STRING" id="1122214.Mame_02918"/>
<feature type="transmembrane region" description="Helical" evidence="5">
    <location>
        <begin position="79"/>
        <end position="102"/>
    </location>
</feature>
<organism evidence="6 7">
    <name type="scientific">Martelella mediterranea DSM 17316</name>
    <dbReference type="NCBI Taxonomy" id="1122214"/>
    <lineage>
        <taxon>Bacteria</taxon>
        <taxon>Pseudomonadati</taxon>
        <taxon>Pseudomonadota</taxon>
        <taxon>Alphaproteobacteria</taxon>
        <taxon>Hyphomicrobiales</taxon>
        <taxon>Aurantimonadaceae</taxon>
        <taxon>Martelella</taxon>
    </lineage>
</organism>
<accession>A0A1U9Z3H3</accession>
<dbReference type="EMBL" id="CP020330">
    <property type="protein sequence ID" value="AQZ52241.1"/>
    <property type="molecule type" value="Genomic_DNA"/>
</dbReference>
<evidence type="ECO:0000313" key="7">
    <source>
        <dbReference type="Proteomes" id="UP000191135"/>
    </source>
</evidence>
<dbReference type="KEGG" id="mmed:Mame_02918"/>
<evidence type="ECO:0000256" key="1">
    <source>
        <dbReference type="ARBA" id="ARBA00004141"/>
    </source>
</evidence>
<reference evidence="6 7" key="1">
    <citation type="submission" date="2017-03" db="EMBL/GenBank/DDBJ databases">
        <title>Foreign affairs: Plasmid Transfer between Roseobacters and Rhizobia.</title>
        <authorList>
            <person name="Bartling P."/>
            <person name="Bunk B."/>
            <person name="Overmann J."/>
            <person name="Brinkmann H."/>
            <person name="Petersen J."/>
        </authorList>
    </citation>
    <scope>NUCLEOTIDE SEQUENCE [LARGE SCALE GENOMIC DNA]</scope>
    <source>
        <strain evidence="6 7">MACL11</strain>
    </source>
</reference>
<dbReference type="GO" id="GO:0016020">
    <property type="term" value="C:membrane"/>
    <property type="evidence" value="ECO:0007669"/>
    <property type="project" value="UniProtKB-SubCell"/>
</dbReference>
<keyword evidence="4 5" id="KW-0472">Membrane</keyword>
<gene>
    <name evidence="6" type="ORF">Mame_02918</name>
</gene>
<protein>
    <submittedName>
        <fullName evidence="6">DoxX</fullName>
    </submittedName>
</protein>